<keyword evidence="12" id="KW-0418">Kinase</keyword>
<feature type="region of interest" description="Disordered" evidence="22">
    <location>
        <begin position="386"/>
        <end position="574"/>
    </location>
</feature>
<dbReference type="InterPro" id="IPR000719">
    <property type="entry name" value="Prot_kinase_dom"/>
</dbReference>
<dbReference type="GO" id="GO:0000278">
    <property type="term" value="P:mitotic cell cycle"/>
    <property type="evidence" value="ECO:0007669"/>
    <property type="project" value="TreeGrafter"/>
</dbReference>
<dbReference type="Proteomes" id="UP000515135">
    <property type="component" value="Unplaced"/>
</dbReference>
<keyword evidence="15" id="KW-0539">Nucleus</keyword>
<feature type="compositionally biased region" description="Polar residues" evidence="22">
    <location>
        <begin position="301"/>
        <end position="326"/>
    </location>
</feature>
<comment type="catalytic activity">
    <reaction evidence="16">
        <text>L-threonyl-[protein] + ATP = O-phospho-L-threonyl-[protein] + ADP + H(+)</text>
        <dbReference type="Rhea" id="RHEA:46608"/>
        <dbReference type="Rhea" id="RHEA-COMP:11060"/>
        <dbReference type="Rhea" id="RHEA-COMP:11605"/>
        <dbReference type="ChEBI" id="CHEBI:15378"/>
        <dbReference type="ChEBI" id="CHEBI:30013"/>
        <dbReference type="ChEBI" id="CHEBI:30616"/>
        <dbReference type="ChEBI" id="CHEBI:61977"/>
        <dbReference type="ChEBI" id="CHEBI:456216"/>
        <dbReference type="EC" id="2.7.11.1"/>
    </reaction>
</comment>
<keyword evidence="6" id="KW-0158">Chromosome</keyword>
<dbReference type="InterPro" id="IPR017441">
    <property type="entry name" value="Protein_kinase_ATP_BS"/>
</dbReference>
<feature type="compositionally biased region" description="Polar residues" evidence="22">
    <location>
        <begin position="108"/>
        <end position="135"/>
    </location>
</feature>
<dbReference type="Pfam" id="PF12330">
    <property type="entry name" value="Haspin_kinase"/>
    <property type="match status" value="1"/>
</dbReference>
<feature type="compositionally biased region" description="Basic residues" evidence="22">
    <location>
        <begin position="468"/>
        <end position="481"/>
    </location>
</feature>
<dbReference type="InterPro" id="IPR011009">
    <property type="entry name" value="Kinase-like_dom_sf"/>
</dbReference>
<evidence type="ECO:0000256" key="6">
    <source>
        <dbReference type="ARBA" id="ARBA00022454"/>
    </source>
</evidence>
<dbReference type="RefSeq" id="XP_019644356.1">
    <property type="nucleotide sequence ID" value="XM_019788797.1"/>
</dbReference>
<evidence type="ECO:0000256" key="22">
    <source>
        <dbReference type="SAM" id="MobiDB-lite"/>
    </source>
</evidence>
<comment type="subcellular location">
    <subcellularLocation>
        <location evidence="4">Chromosome</location>
    </subcellularLocation>
    <subcellularLocation>
        <location evidence="3">Cytoplasm</location>
        <location evidence="3">Cytoskeleton</location>
        <location evidence="3">Spindle</location>
    </subcellularLocation>
    <subcellularLocation>
        <location evidence="2">Nucleus</location>
    </subcellularLocation>
</comment>
<evidence type="ECO:0000256" key="21">
    <source>
        <dbReference type="PROSITE-ProRule" id="PRU10141"/>
    </source>
</evidence>
<keyword evidence="9" id="KW-0597">Phosphoprotein</keyword>
<evidence type="ECO:0000256" key="12">
    <source>
        <dbReference type="ARBA" id="ARBA00022777"/>
    </source>
</evidence>
<dbReference type="PANTHER" id="PTHR24419">
    <property type="entry name" value="INTERLEUKIN-1 RECEPTOR-ASSOCIATED KINASE"/>
    <property type="match status" value="1"/>
</dbReference>
<keyword evidence="10" id="KW-0808">Transferase</keyword>
<proteinExistence type="predicted"/>
<feature type="region of interest" description="Disordered" evidence="22">
    <location>
        <begin position="53"/>
        <end position="207"/>
    </location>
</feature>
<dbReference type="SMART" id="SM01331">
    <property type="entry name" value="DUF3635"/>
    <property type="match status" value="1"/>
</dbReference>
<dbReference type="GO" id="GO:0035556">
    <property type="term" value="P:intracellular signal transduction"/>
    <property type="evidence" value="ECO:0007669"/>
    <property type="project" value="TreeGrafter"/>
</dbReference>
<dbReference type="OrthoDB" id="21018at2759"/>
<keyword evidence="24" id="KW-1185">Reference proteome</keyword>
<evidence type="ECO:0000256" key="17">
    <source>
        <dbReference type="ARBA" id="ARBA00048679"/>
    </source>
</evidence>
<dbReference type="PANTHER" id="PTHR24419:SF18">
    <property type="entry name" value="SERINE_THREONINE-PROTEIN KINASE HASPIN"/>
    <property type="match status" value="1"/>
</dbReference>
<evidence type="ECO:0000256" key="16">
    <source>
        <dbReference type="ARBA" id="ARBA00047899"/>
    </source>
</evidence>
<evidence type="ECO:0000256" key="14">
    <source>
        <dbReference type="ARBA" id="ARBA00023212"/>
    </source>
</evidence>
<dbReference type="AlphaFoldDB" id="A0A6P5AQP1"/>
<feature type="compositionally biased region" description="Basic and acidic residues" evidence="22">
    <location>
        <begin position="439"/>
        <end position="451"/>
    </location>
</feature>
<keyword evidence="14" id="KW-0206">Cytoskeleton</keyword>
<feature type="compositionally biased region" description="Basic residues" evidence="22">
    <location>
        <begin position="526"/>
        <end position="555"/>
    </location>
</feature>
<dbReference type="Gene3D" id="3.30.200.20">
    <property type="entry name" value="Phosphorylase Kinase, domain 1"/>
    <property type="match status" value="1"/>
</dbReference>
<evidence type="ECO:0000256" key="13">
    <source>
        <dbReference type="ARBA" id="ARBA00022840"/>
    </source>
</evidence>
<keyword evidence="13 21" id="KW-0067">ATP-binding</keyword>
<dbReference type="PROSITE" id="PS50011">
    <property type="entry name" value="PROTEIN_KINASE_DOM"/>
    <property type="match status" value="1"/>
</dbReference>
<dbReference type="GO" id="GO:0072354">
    <property type="term" value="F:histone H3T3 kinase activity"/>
    <property type="evidence" value="ECO:0007669"/>
    <property type="project" value="TreeGrafter"/>
</dbReference>
<dbReference type="GeneID" id="109485285"/>
<feature type="compositionally biased region" description="Basic residues" evidence="22">
    <location>
        <begin position="171"/>
        <end position="198"/>
    </location>
</feature>
<comment type="cofactor">
    <cofactor evidence="1">
        <name>Mg(2+)</name>
        <dbReference type="ChEBI" id="CHEBI:18420"/>
    </cofactor>
</comment>
<comment type="catalytic activity">
    <reaction evidence="17">
        <text>L-seryl-[protein] + ATP = O-phospho-L-seryl-[protein] + ADP + H(+)</text>
        <dbReference type="Rhea" id="RHEA:17989"/>
        <dbReference type="Rhea" id="RHEA-COMP:9863"/>
        <dbReference type="Rhea" id="RHEA-COMP:11604"/>
        <dbReference type="ChEBI" id="CHEBI:15378"/>
        <dbReference type="ChEBI" id="CHEBI:29999"/>
        <dbReference type="ChEBI" id="CHEBI:30616"/>
        <dbReference type="ChEBI" id="CHEBI:83421"/>
        <dbReference type="ChEBI" id="CHEBI:456216"/>
        <dbReference type="EC" id="2.7.11.1"/>
    </reaction>
</comment>
<dbReference type="GO" id="GO:1901991">
    <property type="term" value="P:negative regulation of mitotic cell cycle phase transition"/>
    <property type="evidence" value="ECO:0007669"/>
    <property type="project" value="UniProtKB-ARBA"/>
</dbReference>
<dbReference type="KEGG" id="bbel:109485285"/>
<dbReference type="GO" id="GO:0005737">
    <property type="term" value="C:cytoplasm"/>
    <property type="evidence" value="ECO:0007669"/>
    <property type="project" value="TreeGrafter"/>
</dbReference>
<accession>A0A6P5AQP1</accession>
<evidence type="ECO:0000313" key="25">
    <source>
        <dbReference type="RefSeq" id="XP_019644356.1"/>
    </source>
</evidence>
<feature type="binding site" evidence="21">
    <location>
        <position position="707"/>
    </location>
    <ligand>
        <name>ATP</name>
        <dbReference type="ChEBI" id="CHEBI:30616"/>
    </ligand>
</feature>
<feature type="compositionally biased region" description="Polar residues" evidence="22">
    <location>
        <begin position="389"/>
        <end position="398"/>
    </location>
</feature>
<dbReference type="EC" id="2.7.11.1" evidence="5"/>
<evidence type="ECO:0000256" key="20">
    <source>
        <dbReference type="ARBA" id="ARBA00081741"/>
    </source>
</evidence>
<dbReference type="SUPFAM" id="SSF56112">
    <property type="entry name" value="Protein kinase-like (PK-like)"/>
    <property type="match status" value="1"/>
</dbReference>
<dbReference type="SMART" id="SM00220">
    <property type="entry name" value="S_TKc"/>
    <property type="match status" value="1"/>
</dbReference>
<sequence length="993" mass="112070">MGKPSWLNNVTSSTIKKARVYTTKKNRKKVEYNTRVVDNTWEQVCKFNLGDISPFSLDSPESVPEKRPGVVPWRKERLGGSPEWPSDRGTGLCRKEDVNDAPCEDVTSLWSSRNRAVSTSPCSNKENSSLKNSQPLRSKRVSSKKKSLRVQSSNKFDLDHDSDSDFVPSQPKKRKAPTRQKKACSKKGKTLKGKKSKKRNESCTKAPVENGQYFSDFEVHSSAHASNLSGLNHFTSQESMNFGNSENVTNPSYSNFIGDTSPQNDKSSLYLSSHNHNSSYFDELVRHRLDQFVTRDRKANTPLSFTSPFEANSNYETPPSQVQQKSPGAKRMQPVVMLSNISKGELMESSDVVLAEVSPSSSEMSRSPKEACALDVTSSDFVVPESPIEQDSSKQGTDLSPEATVFRTSTPFAEKGKYNLRKQASETKASGTRKRPARGAKESNRDRDTPPPKRHRAKSRNAEDNSQKIRKTRTLRTRQKKSSNSVTPCSVLVPRLSEKDIQRLSSGNKLSRKKQQSGNVRESKNKSKKQNTKKKTPPKKRYTKNKTPPKKRNTKNKTQVQQRQKSSTESFFKTPDSRAVYTPDACEHLSPAGFLAFTPGSRGNKMGTSHRAKSPGSGVKQTPLRGAMGLPSRHGSMMSPLFKKAVQNRVRISPKEKLLLHCDKERILTFQECIPGAMMERCVKIGEGVFGEVFRTRRDDGSSVALKIIPIEGDFPVNDEPQKTFEEILPEIVISRELSELKDGTCNQTGGFIHLHRVCLVQGAWPDHLLAMWDQWHQEKAGGSENDKPDMFPDSQLFVVLEFADGGCDLEHFQFHSLSQAKAVLHQITIALAVAEAALQFEHRDLHWGNVLVRKVEEQSSTHHLAGEEVCVATSGLDVNIIDFTLSRMQKDGQPLYCDLSADPTLFEGKGDYQFDIYREMKKENQDNWKRHHPYTNVLWLHYLADKLLNKKYRAIKKSQRQWQQKFRTFLKQVLACRTVAQVLEDCQLLKEK</sequence>
<evidence type="ECO:0000256" key="11">
    <source>
        <dbReference type="ARBA" id="ARBA00022741"/>
    </source>
</evidence>
<evidence type="ECO:0000256" key="3">
    <source>
        <dbReference type="ARBA" id="ARBA00004186"/>
    </source>
</evidence>
<evidence type="ECO:0000256" key="7">
    <source>
        <dbReference type="ARBA" id="ARBA00022490"/>
    </source>
</evidence>
<evidence type="ECO:0000256" key="1">
    <source>
        <dbReference type="ARBA" id="ARBA00001946"/>
    </source>
</evidence>
<dbReference type="FunFam" id="1.10.510.10:FF:000401">
    <property type="entry name" value="serine/threonine-protein kinase haspin"/>
    <property type="match status" value="1"/>
</dbReference>
<evidence type="ECO:0000256" key="5">
    <source>
        <dbReference type="ARBA" id="ARBA00012513"/>
    </source>
</evidence>
<keyword evidence="7" id="KW-0963">Cytoplasm</keyword>
<feature type="compositionally biased region" description="Basic and acidic residues" evidence="22">
    <location>
        <begin position="63"/>
        <end position="78"/>
    </location>
</feature>
<evidence type="ECO:0000313" key="24">
    <source>
        <dbReference type="Proteomes" id="UP000515135"/>
    </source>
</evidence>
<evidence type="ECO:0000256" key="8">
    <source>
        <dbReference type="ARBA" id="ARBA00022527"/>
    </source>
</evidence>
<protein>
    <recommendedName>
        <fullName evidence="19">Serine/threonine-protein kinase haspin</fullName>
        <ecNumber evidence="5">2.7.11.1</ecNumber>
    </recommendedName>
    <alternativeName>
        <fullName evidence="20">Germ cell-specific gene 2 protein</fullName>
    </alternativeName>
</protein>
<evidence type="ECO:0000256" key="15">
    <source>
        <dbReference type="ARBA" id="ARBA00023242"/>
    </source>
</evidence>
<dbReference type="GO" id="GO:0005634">
    <property type="term" value="C:nucleus"/>
    <property type="evidence" value="ECO:0007669"/>
    <property type="project" value="UniProtKB-SubCell"/>
</dbReference>
<feature type="compositionally biased region" description="Polar residues" evidence="22">
    <location>
        <begin position="560"/>
        <end position="571"/>
    </location>
</feature>
<keyword evidence="8" id="KW-0723">Serine/threonine-protein kinase</keyword>
<evidence type="ECO:0000256" key="2">
    <source>
        <dbReference type="ARBA" id="ARBA00004123"/>
    </source>
</evidence>
<feature type="region of interest" description="Disordered" evidence="22">
    <location>
        <begin position="301"/>
        <end position="332"/>
    </location>
</feature>
<dbReference type="GO" id="GO:0005819">
    <property type="term" value="C:spindle"/>
    <property type="evidence" value="ECO:0007669"/>
    <property type="project" value="UniProtKB-SubCell"/>
</dbReference>
<dbReference type="InterPro" id="IPR024604">
    <property type="entry name" value="GSG2_C"/>
</dbReference>
<evidence type="ECO:0000256" key="4">
    <source>
        <dbReference type="ARBA" id="ARBA00004286"/>
    </source>
</evidence>
<gene>
    <name evidence="25" type="primary">LOC109485285</name>
</gene>
<feature type="region of interest" description="Disordered" evidence="22">
    <location>
        <begin position="605"/>
        <end position="624"/>
    </location>
</feature>
<evidence type="ECO:0000259" key="23">
    <source>
        <dbReference type="PROSITE" id="PS50011"/>
    </source>
</evidence>
<evidence type="ECO:0000256" key="10">
    <source>
        <dbReference type="ARBA" id="ARBA00022679"/>
    </source>
</evidence>
<dbReference type="FunFam" id="3.30.200.20:FF:000409">
    <property type="entry name" value="serine/threonine-protein kinase haspin"/>
    <property type="match status" value="1"/>
</dbReference>
<evidence type="ECO:0000256" key="18">
    <source>
        <dbReference type="ARBA" id="ARBA00053811"/>
    </source>
</evidence>
<evidence type="ECO:0000256" key="9">
    <source>
        <dbReference type="ARBA" id="ARBA00022553"/>
    </source>
</evidence>
<reference evidence="25" key="1">
    <citation type="submission" date="2025-08" db="UniProtKB">
        <authorList>
            <consortium name="RefSeq"/>
        </authorList>
    </citation>
    <scope>IDENTIFICATION</scope>
    <source>
        <tissue evidence="25">Gonad</tissue>
    </source>
</reference>
<name>A0A6P5AQP1_BRABE</name>
<dbReference type="PROSITE" id="PS00107">
    <property type="entry name" value="PROTEIN_KINASE_ATP"/>
    <property type="match status" value="1"/>
</dbReference>
<keyword evidence="11 21" id="KW-0547">Nucleotide-binding</keyword>
<dbReference type="GO" id="GO:0005524">
    <property type="term" value="F:ATP binding"/>
    <property type="evidence" value="ECO:0007669"/>
    <property type="project" value="UniProtKB-UniRule"/>
</dbReference>
<feature type="domain" description="Protein kinase" evidence="23">
    <location>
        <begin position="679"/>
        <end position="993"/>
    </location>
</feature>
<organism evidence="24 25">
    <name type="scientific">Branchiostoma belcheri</name>
    <name type="common">Amphioxus</name>
    <dbReference type="NCBI Taxonomy" id="7741"/>
    <lineage>
        <taxon>Eukaryota</taxon>
        <taxon>Metazoa</taxon>
        <taxon>Chordata</taxon>
        <taxon>Cephalochordata</taxon>
        <taxon>Leptocardii</taxon>
        <taxon>Amphioxiformes</taxon>
        <taxon>Branchiostomatidae</taxon>
        <taxon>Branchiostoma</taxon>
    </lineage>
</organism>
<evidence type="ECO:0000256" key="19">
    <source>
        <dbReference type="ARBA" id="ARBA00069281"/>
    </source>
</evidence>
<dbReference type="Gene3D" id="1.10.510.10">
    <property type="entry name" value="Transferase(Phosphotransferase) domain 1"/>
    <property type="match status" value="1"/>
</dbReference>
<feature type="compositionally biased region" description="Basic residues" evidence="22">
    <location>
        <begin position="137"/>
        <end position="148"/>
    </location>
</feature>
<dbReference type="GO" id="GO:0005694">
    <property type="term" value="C:chromosome"/>
    <property type="evidence" value="ECO:0007669"/>
    <property type="project" value="UniProtKB-SubCell"/>
</dbReference>
<comment type="function">
    <text evidence="18">Serine/threonine-protein kinase that phosphorylates histone H3 at 'Thr-3' (H3T3ph) during mitosis. May act through H3T3ph to both position and modulate activation of AURKB and other components of the chromosomal passenger complex (CPC) at centromeres to ensure proper chromatid cohesion, metaphase alignment and normal progression through the cell cycle.</text>
</comment>